<evidence type="ECO:0000313" key="2">
    <source>
        <dbReference type="EMBL" id="KUN20819.1"/>
    </source>
</evidence>
<dbReference type="EMBL" id="LMWP01000033">
    <property type="protein sequence ID" value="KUN20819.1"/>
    <property type="molecule type" value="Genomic_DNA"/>
</dbReference>
<evidence type="ECO:0000259" key="1">
    <source>
        <dbReference type="Pfam" id="PF14028"/>
    </source>
</evidence>
<proteinExistence type="predicted"/>
<protein>
    <submittedName>
        <fullName evidence="2">Lantibiotic biosynthesis protein</fullName>
    </submittedName>
</protein>
<dbReference type="GeneID" id="96279879"/>
<gene>
    <name evidence="2" type="ORF">AQJ11_28790</name>
</gene>
<dbReference type="Pfam" id="PF14028">
    <property type="entry name" value="Lant_dehydr_C"/>
    <property type="match status" value="1"/>
</dbReference>
<evidence type="ECO:0000313" key="3">
    <source>
        <dbReference type="Proteomes" id="UP000053398"/>
    </source>
</evidence>
<comment type="caution">
    <text evidence="2">The sequence shown here is derived from an EMBL/GenBank/DDBJ whole genome shotgun (WGS) entry which is preliminary data.</text>
</comment>
<sequence length="341" mass="37598">MPENDSGPLDPEAARGADWVCAHIFYDTDQDLLLTDCVRPLVAELTADGLVQRYFFLRYWEGGPHVRLRLLPAASADRSAIELRTGKRIREFLASTPAADVVDRSRFTQVAAGLAGLEGRSGHDVLVRPNNSVEFLPYEREYDDYGRGAAIAAVEQHFFESSRLALSVVAAGATVEQRALLAFDLVVGVFALCEEVRDQWARHGGPPLPFGSGPEAEDVAPRYLAQRDKLRARARLTWRMAEDPGAGGHDQRAYWLASVRRLRERLHALEETGVFTSAWAGSPLAEPLGLSDTRHPGTSLVLLRCAHLVSNRLGLTLWQENQLRFLVGRVLAELPEALAAS</sequence>
<dbReference type="InterPro" id="IPR023809">
    <property type="entry name" value="Thiopep_bacteriocin_synth_dom"/>
</dbReference>
<organism evidence="2 3">
    <name type="scientific">Streptomyces corchorusii</name>
    <name type="common">Streptomyces chibaensis</name>
    <dbReference type="NCBI Taxonomy" id="1903"/>
    <lineage>
        <taxon>Bacteria</taxon>
        <taxon>Bacillati</taxon>
        <taxon>Actinomycetota</taxon>
        <taxon>Actinomycetes</taxon>
        <taxon>Kitasatosporales</taxon>
        <taxon>Streptomycetaceae</taxon>
        <taxon>Streptomyces</taxon>
    </lineage>
</organism>
<reference evidence="2 3" key="1">
    <citation type="submission" date="2015-10" db="EMBL/GenBank/DDBJ databases">
        <title>Draft genome sequence of Streptomyces corchorusii DSM 40340, type strain for the species Streptomyces corchorusii.</title>
        <authorList>
            <person name="Ruckert C."/>
            <person name="Winkler A."/>
            <person name="Kalinowski J."/>
            <person name="Kampfer P."/>
            <person name="Glaeser S."/>
        </authorList>
    </citation>
    <scope>NUCLEOTIDE SEQUENCE [LARGE SCALE GENOMIC DNA]</scope>
    <source>
        <strain evidence="2 3">DSM 40340</strain>
    </source>
</reference>
<dbReference type="AlphaFoldDB" id="A0A117QCJ4"/>
<dbReference type="RefSeq" id="WP_014677375.1">
    <property type="nucleotide sequence ID" value="NZ_KQ948362.1"/>
</dbReference>
<name>A0A117QCJ4_STRCK</name>
<feature type="domain" description="Thiopeptide-type bacteriocin biosynthesis" evidence="1">
    <location>
        <begin position="19"/>
        <end position="329"/>
    </location>
</feature>
<keyword evidence="3" id="KW-1185">Reference proteome</keyword>
<dbReference type="Proteomes" id="UP000053398">
    <property type="component" value="Unassembled WGS sequence"/>
</dbReference>
<accession>A0A117QCJ4</accession>